<dbReference type="PANTHER" id="PTHR10851">
    <property type="entry name" value="PYRIDOXINE-5-PHOSPHATE OXIDASE"/>
    <property type="match status" value="1"/>
</dbReference>
<evidence type="ECO:0000256" key="5">
    <source>
        <dbReference type="HAMAP-Rule" id="MF_01629"/>
    </source>
</evidence>
<dbReference type="OrthoDB" id="9780392at2"/>
<feature type="domain" description="Pyridoxamine 5'-phosphate oxidase N-terminal" evidence="8">
    <location>
        <begin position="41"/>
        <end position="164"/>
    </location>
</feature>
<evidence type="ECO:0000259" key="9">
    <source>
        <dbReference type="Pfam" id="PF10590"/>
    </source>
</evidence>
<dbReference type="SUPFAM" id="SSF50475">
    <property type="entry name" value="FMN-binding split barrel"/>
    <property type="match status" value="1"/>
</dbReference>
<dbReference type="NCBIfam" id="NF004231">
    <property type="entry name" value="PRK05679.1"/>
    <property type="match status" value="1"/>
</dbReference>
<keyword evidence="3 5" id="KW-0288">FMN</keyword>
<evidence type="ECO:0000256" key="2">
    <source>
        <dbReference type="ARBA" id="ARBA00022630"/>
    </source>
</evidence>
<evidence type="ECO:0000313" key="10">
    <source>
        <dbReference type="EMBL" id="TSA87234.1"/>
    </source>
</evidence>
<dbReference type="GO" id="GO:0010181">
    <property type="term" value="F:FMN binding"/>
    <property type="evidence" value="ECO:0007669"/>
    <property type="project" value="UniProtKB-UniRule"/>
</dbReference>
<feature type="binding site" evidence="5 6">
    <location>
        <position position="137"/>
    </location>
    <ligand>
        <name>substrate</name>
    </ligand>
</feature>
<feature type="binding site" evidence="5 6">
    <location>
        <position position="133"/>
    </location>
    <ligand>
        <name>substrate</name>
    </ligand>
</feature>
<dbReference type="UniPathway" id="UPA01068">
    <property type="reaction ID" value="UER00304"/>
</dbReference>
<dbReference type="InterPro" id="IPR011576">
    <property type="entry name" value="Pyridox_Oxase_N"/>
</dbReference>
<keyword evidence="11" id="KW-1185">Reference proteome</keyword>
<feature type="binding site" evidence="5">
    <location>
        <begin position="67"/>
        <end position="72"/>
    </location>
    <ligand>
        <name>FMN</name>
        <dbReference type="ChEBI" id="CHEBI:58210"/>
    </ligand>
</feature>
<proteinExistence type="inferred from homology"/>
<feature type="binding site" evidence="5 7">
    <location>
        <begin position="147"/>
        <end position="148"/>
    </location>
    <ligand>
        <name>FMN</name>
        <dbReference type="ChEBI" id="CHEBI:58210"/>
    </ligand>
</feature>
<dbReference type="EC" id="1.4.3.5" evidence="5"/>
<comment type="pathway">
    <text evidence="5">Cofactor metabolism; pyridoxal 5'-phosphate salvage; pyridoxal 5'-phosphate from pyridoxamine 5'-phosphate: step 1/1.</text>
</comment>
<feature type="binding site" evidence="5 7">
    <location>
        <position position="203"/>
    </location>
    <ligand>
        <name>FMN</name>
        <dbReference type="ChEBI" id="CHEBI:58210"/>
    </ligand>
</feature>
<dbReference type="InterPro" id="IPR019576">
    <property type="entry name" value="Pyridoxamine_oxidase_dimer_C"/>
</dbReference>
<feature type="binding site" evidence="5 6">
    <location>
        <position position="129"/>
    </location>
    <ligand>
        <name>substrate</name>
    </ligand>
</feature>
<dbReference type="Proteomes" id="UP000316092">
    <property type="component" value="Unassembled WGS sequence"/>
</dbReference>
<evidence type="ECO:0000256" key="3">
    <source>
        <dbReference type="ARBA" id="ARBA00022643"/>
    </source>
</evidence>
<comment type="function">
    <text evidence="5">Catalyzes the oxidation of either pyridoxine 5'-phosphate (PNP) or pyridoxamine 5'-phosphate (PMP) into pyridoxal 5'-phosphate (PLP).</text>
</comment>
<comment type="catalytic activity">
    <reaction evidence="5">
        <text>pyridoxine 5'-phosphate + O2 = pyridoxal 5'-phosphate + H2O2</text>
        <dbReference type="Rhea" id="RHEA:15149"/>
        <dbReference type="ChEBI" id="CHEBI:15379"/>
        <dbReference type="ChEBI" id="CHEBI:16240"/>
        <dbReference type="ChEBI" id="CHEBI:58589"/>
        <dbReference type="ChEBI" id="CHEBI:597326"/>
        <dbReference type="EC" id="1.4.3.5"/>
    </reaction>
</comment>
<reference evidence="10 11" key="1">
    <citation type="submission" date="2019-07" db="EMBL/GenBank/DDBJ databases">
        <title>Deinococcus detaillus sp. nov., isolated from humus soil in Antarctica.</title>
        <authorList>
            <person name="Zhang K."/>
        </authorList>
    </citation>
    <scope>NUCLEOTIDE SEQUENCE [LARGE SCALE GENOMIC DNA]</scope>
    <source>
        <strain evidence="10 11">H1</strain>
    </source>
</reference>
<keyword evidence="2 5" id="KW-0285">Flavoprotein</keyword>
<comment type="pathway">
    <text evidence="5">Cofactor metabolism; pyridoxal 5'-phosphate salvage; pyridoxal 5'-phosphate from pyridoxine 5'-phosphate: step 1/1.</text>
</comment>
<dbReference type="PIRSF" id="PIRSF000190">
    <property type="entry name" value="Pyd_amn-ph_oxd"/>
    <property type="match status" value="1"/>
</dbReference>
<dbReference type="Pfam" id="PF10590">
    <property type="entry name" value="PNP_phzG_C"/>
    <property type="match status" value="1"/>
</dbReference>
<dbReference type="GO" id="GO:0004733">
    <property type="term" value="F:pyridoxamine phosphate oxidase activity"/>
    <property type="evidence" value="ECO:0007669"/>
    <property type="project" value="UniProtKB-UniRule"/>
</dbReference>
<dbReference type="PROSITE" id="PS01064">
    <property type="entry name" value="PYRIDOX_OXIDASE"/>
    <property type="match status" value="1"/>
</dbReference>
<dbReference type="AlphaFoldDB" id="A0A553V4C1"/>
<feature type="binding site" evidence="5 7">
    <location>
        <position position="193"/>
    </location>
    <ligand>
        <name>FMN</name>
        <dbReference type="ChEBI" id="CHEBI:58210"/>
    </ligand>
</feature>
<feature type="binding site" evidence="5 6">
    <location>
        <position position="72"/>
    </location>
    <ligand>
        <name>substrate</name>
    </ligand>
</feature>
<comment type="cofactor">
    <cofactor evidence="5 7">
        <name>FMN</name>
        <dbReference type="ChEBI" id="CHEBI:58210"/>
    </cofactor>
    <text evidence="5 7">Binds 1 FMN per subunit.</text>
</comment>
<name>A0A553V4C1_9DEIO</name>
<feature type="binding site" evidence="6">
    <location>
        <begin position="14"/>
        <end position="17"/>
    </location>
    <ligand>
        <name>substrate</name>
    </ligand>
</feature>
<keyword evidence="5" id="KW-0664">Pyridoxine biosynthesis</keyword>
<feature type="binding site" evidence="5 7">
    <location>
        <begin position="82"/>
        <end position="83"/>
    </location>
    <ligand>
        <name>FMN</name>
        <dbReference type="ChEBI" id="CHEBI:58210"/>
    </ligand>
</feature>
<comment type="caution">
    <text evidence="10">The sequence shown here is derived from an EMBL/GenBank/DDBJ whole genome shotgun (WGS) entry which is preliminary data.</text>
</comment>
<dbReference type="GO" id="GO:0008615">
    <property type="term" value="P:pyridoxine biosynthetic process"/>
    <property type="evidence" value="ECO:0007669"/>
    <property type="project" value="UniProtKB-UniRule"/>
</dbReference>
<comment type="subunit">
    <text evidence="5">Homodimer.</text>
</comment>
<feature type="binding site" evidence="5 7">
    <location>
        <position position="89"/>
    </location>
    <ligand>
        <name>FMN</name>
        <dbReference type="ChEBI" id="CHEBI:58210"/>
    </ligand>
</feature>
<dbReference type="RefSeq" id="WP_143719778.1">
    <property type="nucleotide sequence ID" value="NZ_VKDB01000003.1"/>
</dbReference>
<dbReference type="InterPro" id="IPR012349">
    <property type="entry name" value="Split_barrel_FMN-bd"/>
</dbReference>
<evidence type="ECO:0000313" key="11">
    <source>
        <dbReference type="Proteomes" id="UP000316092"/>
    </source>
</evidence>
<dbReference type="Pfam" id="PF01243">
    <property type="entry name" value="PNPOx_N"/>
    <property type="match status" value="1"/>
</dbReference>
<evidence type="ECO:0000256" key="1">
    <source>
        <dbReference type="ARBA" id="ARBA00007301"/>
    </source>
</evidence>
<evidence type="ECO:0000256" key="7">
    <source>
        <dbReference type="PIRSR" id="PIRSR000190-2"/>
    </source>
</evidence>
<gene>
    <name evidence="5 10" type="primary">pdxH</name>
    <name evidence="10" type="ORF">FNU79_04945</name>
</gene>
<dbReference type="EMBL" id="VKDB01000003">
    <property type="protein sequence ID" value="TSA87234.1"/>
    <property type="molecule type" value="Genomic_DNA"/>
</dbReference>
<dbReference type="InterPro" id="IPR000659">
    <property type="entry name" value="Pyridox_Oxase"/>
</dbReference>
<feature type="binding site" evidence="5 6">
    <location>
        <begin position="199"/>
        <end position="201"/>
    </location>
    <ligand>
        <name>substrate</name>
    </ligand>
</feature>
<dbReference type="InterPro" id="IPR019740">
    <property type="entry name" value="Pyridox_Oxase_CS"/>
</dbReference>
<dbReference type="NCBIfam" id="TIGR00558">
    <property type="entry name" value="pdxH"/>
    <property type="match status" value="1"/>
</dbReference>
<evidence type="ECO:0000259" key="8">
    <source>
        <dbReference type="Pfam" id="PF01243"/>
    </source>
</evidence>
<comment type="similarity">
    <text evidence="1 5">Belongs to the pyridoxamine 5'-phosphate oxidase family.</text>
</comment>
<dbReference type="PANTHER" id="PTHR10851:SF0">
    <property type="entry name" value="PYRIDOXINE-5'-PHOSPHATE OXIDASE"/>
    <property type="match status" value="1"/>
</dbReference>
<evidence type="ECO:0000256" key="6">
    <source>
        <dbReference type="PIRSR" id="PIRSR000190-1"/>
    </source>
</evidence>
<keyword evidence="4 5" id="KW-0560">Oxidoreductase</keyword>
<comment type="catalytic activity">
    <reaction evidence="5">
        <text>pyridoxamine 5'-phosphate + O2 + H2O = pyridoxal 5'-phosphate + H2O2 + NH4(+)</text>
        <dbReference type="Rhea" id="RHEA:15817"/>
        <dbReference type="ChEBI" id="CHEBI:15377"/>
        <dbReference type="ChEBI" id="CHEBI:15379"/>
        <dbReference type="ChEBI" id="CHEBI:16240"/>
        <dbReference type="ChEBI" id="CHEBI:28938"/>
        <dbReference type="ChEBI" id="CHEBI:58451"/>
        <dbReference type="ChEBI" id="CHEBI:597326"/>
        <dbReference type="EC" id="1.4.3.5"/>
    </reaction>
</comment>
<dbReference type="HAMAP" id="MF_01629">
    <property type="entry name" value="PdxH"/>
    <property type="match status" value="1"/>
</dbReference>
<dbReference type="Gene3D" id="2.30.110.10">
    <property type="entry name" value="Electron Transport, Fmn-binding Protein, Chain A"/>
    <property type="match status" value="1"/>
</dbReference>
<evidence type="ECO:0000256" key="4">
    <source>
        <dbReference type="ARBA" id="ARBA00023002"/>
    </source>
</evidence>
<feature type="domain" description="Pyridoxine 5'-phosphate oxidase dimerisation C-terminal" evidence="9">
    <location>
        <begin position="180"/>
        <end position="220"/>
    </location>
</feature>
<accession>A0A553V4C1</accession>
<feature type="binding site" evidence="5 7">
    <location>
        <position position="111"/>
    </location>
    <ligand>
        <name>FMN</name>
        <dbReference type="ChEBI" id="CHEBI:58210"/>
    </ligand>
</feature>
<comment type="caution">
    <text evidence="5">Lacks conserved residue(s) required for the propagation of feature annotation.</text>
</comment>
<protein>
    <recommendedName>
        <fullName evidence="5">Pyridoxine/pyridoxamine 5'-phosphate oxidase</fullName>
        <ecNumber evidence="5">1.4.3.5</ecNumber>
    </recommendedName>
    <alternativeName>
        <fullName evidence="5">PNP/PMP oxidase</fullName>
        <shortName evidence="5">PNPOx</shortName>
    </alternativeName>
    <alternativeName>
        <fullName evidence="5">Pyridoxal 5'-phosphate synthase</fullName>
    </alternativeName>
</protein>
<sequence>MSDSKPSSDLTQLRVSYTKGELRRADLAASPLEQFQVWFAEAQQSRVIEPYALSLATANAAGRPSVRTVLLRGAEERGLSFYTNYGSHKGHDLDENPQAELLFFWPDLERQVRVFGFVQRVSEEESATYFHKRPRESQLAAHASDPQSAPIADRDALEAKLSALEVRYPEGQTVPKPDFWGGYRLTPSEWEFWQGRANRMHDRFVYLRAGESWSVERLMP</sequence>
<organism evidence="10 11">
    <name type="scientific">Deinococcus detaillensis</name>
    <dbReference type="NCBI Taxonomy" id="2592048"/>
    <lineage>
        <taxon>Bacteria</taxon>
        <taxon>Thermotogati</taxon>
        <taxon>Deinococcota</taxon>
        <taxon>Deinococci</taxon>
        <taxon>Deinococcales</taxon>
        <taxon>Deinococcaceae</taxon>
        <taxon>Deinococcus</taxon>
    </lineage>
</organism>